<keyword evidence="3" id="KW-1185">Reference proteome</keyword>
<evidence type="ECO:0000313" key="3">
    <source>
        <dbReference type="Proteomes" id="UP001314170"/>
    </source>
</evidence>
<evidence type="ECO:0000313" key="2">
    <source>
        <dbReference type="EMBL" id="CAK7346285.1"/>
    </source>
</evidence>
<protein>
    <recommendedName>
        <fullName evidence="1">K-box domain-containing protein</fullName>
    </recommendedName>
</protein>
<evidence type="ECO:0000259" key="1">
    <source>
        <dbReference type="PROSITE" id="PS51297"/>
    </source>
</evidence>
<dbReference type="GO" id="GO:0005634">
    <property type="term" value="C:nucleus"/>
    <property type="evidence" value="ECO:0007669"/>
    <property type="project" value="InterPro"/>
</dbReference>
<gene>
    <name evidence="2" type="ORF">DCAF_LOCUS18958</name>
</gene>
<name>A0AAV1S4P5_9ROSI</name>
<organism evidence="2 3">
    <name type="scientific">Dovyalis caffra</name>
    <dbReference type="NCBI Taxonomy" id="77055"/>
    <lineage>
        <taxon>Eukaryota</taxon>
        <taxon>Viridiplantae</taxon>
        <taxon>Streptophyta</taxon>
        <taxon>Embryophyta</taxon>
        <taxon>Tracheophyta</taxon>
        <taxon>Spermatophyta</taxon>
        <taxon>Magnoliopsida</taxon>
        <taxon>eudicotyledons</taxon>
        <taxon>Gunneridae</taxon>
        <taxon>Pentapetalae</taxon>
        <taxon>rosids</taxon>
        <taxon>fabids</taxon>
        <taxon>Malpighiales</taxon>
        <taxon>Salicaceae</taxon>
        <taxon>Flacourtieae</taxon>
        <taxon>Dovyalis</taxon>
    </lineage>
</organism>
<accession>A0AAV1S4P5</accession>
<comment type="caution">
    <text evidence="2">The sequence shown here is derived from an EMBL/GenBank/DDBJ whole genome shotgun (WGS) entry which is preliminary data.</text>
</comment>
<dbReference type="PROSITE" id="PS51297">
    <property type="entry name" value="K_BOX"/>
    <property type="match status" value="1"/>
</dbReference>
<dbReference type="GO" id="GO:0003700">
    <property type="term" value="F:DNA-binding transcription factor activity"/>
    <property type="evidence" value="ECO:0007669"/>
    <property type="project" value="InterPro"/>
</dbReference>
<dbReference type="InterPro" id="IPR002487">
    <property type="entry name" value="TF_Kbox"/>
</dbReference>
<feature type="domain" description="K-box" evidence="1">
    <location>
        <begin position="1"/>
        <end position="90"/>
    </location>
</feature>
<dbReference type="AlphaFoldDB" id="A0AAV1S4P5"/>
<dbReference type="Pfam" id="PF01486">
    <property type="entry name" value="K-box"/>
    <property type="match status" value="1"/>
</dbReference>
<reference evidence="2 3" key="1">
    <citation type="submission" date="2024-01" db="EMBL/GenBank/DDBJ databases">
        <authorList>
            <person name="Waweru B."/>
        </authorList>
    </citation>
    <scope>NUCLEOTIDE SEQUENCE [LARGE SCALE GENOMIC DNA]</scope>
</reference>
<dbReference type="EMBL" id="CAWUPB010001173">
    <property type="protein sequence ID" value="CAK7346285.1"/>
    <property type="molecule type" value="Genomic_DNA"/>
</dbReference>
<proteinExistence type="predicted"/>
<sequence>MQENLEKLKEGNGKIRREIRQRMGQCLNDLSFQDLRSLEKDMETAWKVIHERAEAMDEDPYGLVDNGGDYNSVMKFRNEGPCILALRLEPNLPNLHREAPDLTTNPLL</sequence>
<dbReference type="Proteomes" id="UP001314170">
    <property type="component" value="Unassembled WGS sequence"/>
</dbReference>